<feature type="domain" description="HAT C-terminal dimerisation" evidence="2">
    <location>
        <begin position="192"/>
        <end position="246"/>
    </location>
</feature>
<reference evidence="3 4" key="1">
    <citation type="journal article" date="2019" name="Sci. Rep.">
        <title>Orb-weaving spider Araneus ventricosus genome elucidates the spidroin gene catalogue.</title>
        <authorList>
            <person name="Kono N."/>
            <person name="Nakamura H."/>
            <person name="Ohtoshi R."/>
            <person name="Moran D.A.P."/>
            <person name="Shinohara A."/>
            <person name="Yoshida Y."/>
            <person name="Fujiwara M."/>
            <person name="Mori M."/>
            <person name="Tomita M."/>
            <person name="Arakawa K."/>
        </authorList>
    </citation>
    <scope>NUCLEOTIDE SEQUENCE [LARGE SCALE GENOMIC DNA]</scope>
</reference>
<dbReference type="AlphaFoldDB" id="A0A4Y2A9S9"/>
<dbReference type="Proteomes" id="UP000499080">
    <property type="component" value="Unassembled WGS sequence"/>
</dbReference>
<feature type="region of interest" description="Disordered" evidence="1">
    <location>
        <begin position="264"/>
        <end position="355"/>
    </location>
</feature>
<evidence type="ECO:0000313" key="3">
    <source>
        <dbReference type="EMBL" id="GBL76518.1"/>
    </source>
</evidence>
<organism evidence="3 4">
    <name type="scientific">Araneus ventricosus</name>
    <name type="common">Orbweaver spider</name>
    <name type="synonym">Epeira ventricosa</name>
    <dbReference type="NCBI Taxonomy" id="182803"/>
    <lineage>
        <taxon>Eukaryota</taxon>
        <taxon>Metazoa</taxon>
        <taxon>Ecdysozoa</taxon>
        <taxon>Arthropoda</taxon>
        <taxon>Chelicerata</taxon>
        <taxon>Arachnida</taxon>
        <taxon>Araneae</taxon>
        <taxon>Araneomorphae</taxon>
        <taxon>Entelegynae</taxon>
        <taxon>Araneoidea</taxon>
        <taxon>Araneidae</taxon>
        <taxon>Araneus</taxon>
    </lineage>
</organism>
<sequence length="701" mass="79513">MAILPTFTKVNVALQKEQPCIHTLHDDLMNLYYELLVRFIKPAAITKSKSLLNINFQKAKNQKSDDSLVVGSSARVLLQDSNRTLEEKEEFFLSVRKFFVTACKYIIRKFPLQDEFFKHASVANIFKRQTADLQSVKYFASLFNCCVDSDQLELEFAFFQADSLSSEILEAERVDVAWHKISQIKNSNGYAKYVALPKVMMSILSVPHSNAASERIFSMVRKNQTESRSSMNTKTLEPLLITKLNMGICYDVKLSNDDLKKAKGSSFSYEKRCDGDNQNTSQKSSKYSPPPKTSRYSPPPKSSRYSPPPKTSRYSPPPKSSRYSPPSKSSRYSPPPKSFRYSSPPKSSRIKERNSDIEWKKVSPVRERSRERRYSDRSLYAEEEKWKKIESTCYRRGPTNLDTDSRLDQTNNYSRAWPPLDTGKNCSDLRVVLEQKKNLGLTSATSRANLDVLASVPVSSEINNVSDSLLRLVDDMSPEVFLSLALFKLDNMHVQEEIELKLLDSVANKATALALDVKKKLPAADLKAKYKETLAQNGISPQGNGMVDTSPQSNLEFTQNLDNLIGHYKARKTTVYEDIHSQDSYSSRLIASEQYIDNNRSSHHQPNTSSQYRNTQERASSFDSGWNQRPSTSLPFQSFSSTPVNIPGLTLTEEPPAQPSTSTVMSQFAQTAKNIFGNINVPSTPSNLYQNEDYNRLNYRY</sequence>
<dbReference type="SUPFAM" id="SSF53098">
    <property type="entry name" value="Ribonuclease H-like"/>
    <property type="match status" value="1"/>
</dbReference>
<accession>A0A4Y2A9S9</accession>
<dbReference type="Pfam" id="PF05699">
    <property type="entry name" value="Dimer_Tnp_hAT"/>
    <property type="match status" value="1"/>
</dbReference>
<feature type="compositionally biased region" description="Pro residues" evidence="1">
    <location>
        <begin position="288"/>
        <end position="319"/>
    </location>
</feature>
<feature type="compositionally biased region" description="Polar residues" evidence="1">
    <location>
        <begin position="598"/>
        <end position="644"/>
    </location>
</feature>
<dbReference type="InterPro" id="IPR012337">
    <property type="entry name" value="RNaseH-like_sf"/>
</dbReference>
<name>A0A4Y2A9S9_ARAVE</name>
<evidence type="ECO:0000259" key="2">
    <source>
        <dbReference type="Pfam" id="PF05699"/>
    </source>
</evidence>
<evidence type="ECO:0000313" key="4">
    <source>
        <dbReference type="Proteomes" id="UP000499080"/>
    </source>
</evidence>
<proteinExistence type="predicted"/>
<dbReference type="EMBL" id="BGPR01000010">
    <property type="protein sequence ID" value="GBL76518.1"/>
    <property type="molecule type" value="Genomic_DNA"/>
</dbReference>
<dbReference type="PANTHER" id="PTHR37162:SF1">
    <property type="entry name" value="BED-TYPE DOMAIN-CONTAINING PROTEIN"/>
    <property type="match status" value="1"/>
</dbReference>
<evidence type="ECO:0000256" key="1">
    <source>
        <dbReference type="SAM" id="MobiDB-lite"/>
    </source>
</evidence>
<dbReference type="OrthoDB" id="6159421at2759"/>
<protein>
    <recommendedName>
        <fullName evidence="2">HAT C-terminal dimerisation domain-containing protein</fullName>
    </recommendedName>
</protein>
<comment type="caution">
    <text evidence="3">The sequence shown here is derived from an EMBL/GenBank/DDBJ whole genome shotgun (WGS) entry which is preliminary data.</text>
</comment>
<dbReference type="PANTHER" id="PTHR37162">
    <property type="entry name" value="HAT FAMILY DIMERISATION DOMAINCONTAINING PROTEIN-RELATED"/>
    <property type="match status" value="1"/>
</dbReference>
<gene>
    <name evidence="3" type="ORF">AVEN_53261_1</name>
</gene>
<feature type="compositionally biased region" description="Low complexity" evidence="1">
    <location>
        <begin position="320"/>
        <end position="347"/>
    </location>
</feature>
<feature type="region of interest" description="Disordered" evidence="1">
    <location>
        <begin position="598"/>
        <end position="648"/>
    </location>
</feature>
<dbReference type="GO" id="GO:0046983">
    <property type="term" value="F:protein dimerization activity"/>
    <property type="evidence" value="ECO:0007669"/>
    <property type="project" value="InterPro"/>
</dbReference>
<dbReference type="InterPro" id="IPR008906">
    <property type="entry name" value="HATC_C_dom"/>
</dbReference>
<keyword evidence="4" id="KW-1185">Reference proteome</keyword>